<dbReference type="GO" id="GO:0032259">
    <property type="term" value="P:methylation"/>
    <property type="evidence" value="ECO:0007669"/>
    <property type="project" value="UniProtKB-KW"/>
</dbReference>
<dbReference type="InterPro" id="IPR029063">
    <property type="entry name" value="SAM-dependent_MTases_sf"/>
</dbReference>
<proteinExistence type="inferred from homology"/>
<dbReference type="PANTHER" id="PTHR33841">
    <property type="entry name" value="DNA METHYLTRANSFERASE YEEA-RELATED"/>
    <property type="match status" value="1"/>
</dbReference>
<dbReference type="HOGENOM" id="CLU_020255_1_0_11"/>
<evidence type="ECO:0000313" key="10">
    <source>
        <dbReference type="Proteomes" id="UP000006900"/>
    </source>
</evidence>
<comment type="similarity">
    <text evidence="1">Belongs to the N(4)/N(6)-methyltransferase family.</text>
</comment>
<dbReference type="InterPro" id="IPR011639">
    <property type="entry name" value="MethylTrfase_TaqI-like_dom"/>
</dbReference>
<dbReference type="GO" id="GO:0003676">
    <property type="term" value="F:nucleic acid binding"/>
    <property type="evidence" value="ECO:0007669"/>
    <property type="project" value="InterPro"/>
</dbReference>
<protein>
    <recommendedName>
        <fullName evidence="2">site-specific DNA-methyltransferase (adenine-specific)</fullName>
        <ecNumber evidence="2">2.1.1.72</ecNumber>
    </recommendedName>
</protein>
<dbReference type="EMBL" id="FM211192">
    <property type="protein sequence ID" value="CAR70850.1"/>
    <property type="molecule type" value="Genomic_DNA"/>
</dbReference>
<sequence length="555" mass="61121">MVITYIGAAPDTCSMTTFAGKTAASADKVRGGYYTPAPVARFLARWVRQAGQKILEPSCGDGRILREIAALTTQAHGVELLAHEARKSRKFCSVDTENFFTWLSKTQVGSWDGVAGNPPYIRFGNWAADQRDPALELMRHVGLRPTKLTNAWVPFVVASTTLVRDGGRVGLVVPAELLQVTYAAQLREFLLSLYREIILVTFERLVFDGILQEVVLFCGVVGAGPAQIRTINLRDAESLNSLAESNLGVESAPALLHEKEKWTKYLLDPAQIRLLRKLKHANAMTRFGEVADVDVGIVTGRNSFFTFTDADAHALKLRKHCVPLVSRSTQLAGIVYDTNCRANDIAAKHRTWLLDAPHHPTDSALVTHIDAGKRAGVDKGYKCSIRKPWWSTPSLWIPDLFMLRQIHLAPRLTVNAAAATSTDTVHRVRLIADVDPTALAAVFHNSATFAFAEIMGRSYGGGILELEPREAEQLPIPPPAYASTELGQDIDLLLKANEIEKALDIVDRRVLIDGLGLSPDLVAQCRTAWASLRDRRTKRGSRVNISRRPFDSPPS</sequence>
<evidence type="ECO:0000256" key="2">
    <source>
        <dbReference type="ARBA" id="ARBA00011900"/>
    </source>
</evidence>
<dbReference type="PRINTS" id="PR00507">
    <property type="entry name" value="N12N6MTFRASE"/>
</dbReference>
<dbReference type="InterPro" id="IPR002052">
    <property type="entry name" value="DNA_methylase_N6_adenine_CS"/>
</dbReference>
<dbReference type="InterPro" id="IPR054520">
    <property type="entry name" value="M_Eco57I_C"/>
</dbReference>
<accession>A0A0H3MYR5</accession>
<dbReference type="KEGG" id="mlb:MLBr00756"/>
<keyword evidence="5" id="KW-0949">S-adenosyl-L-methionine</keyword>
<evidence type="ECO:0000313" key="9">
    <source>
        <dbReference type="EMBL" id="CAR70850.1"/>
    </source>
</evidence>
<dbReference type="PROSITE" id="PS00092">
    <property type="entry name" value="N6_MTASE"/>
    <property type="match status" value="1"/>
</dbReference>
<dbReference type="GO" id="GO:0006304">
    <property type="term" value="P:DNA modification"/>
    <property type="evidence" value="ECO:0007669"/>
    <property type="project" value="InterPro"/>
</dbReference>
<keyword evidence="3 9" id="KW-0489">Methyltransferase</keyword>
<dbReference type="AlphaFoldDB" id="A0A0H3MYR5"/>
<gene>
    <name evidence="9" type="ordered locus">MLBr00756</name>
</gene>
<evidence type="ECO:0000259" key="7">
    <source>
        <dbReference type="Pfam" id="PF07669"/>
    </source>
</evidence>
<dbReference type="Gene3D" id="3.40.50.150">
    <property type="entry name" value="Vaccinia Virus protein VP39"/>
    <property type="match status" value="1"/>
</dbReference>
<evidence type="ECO:0000259" key="8">
    <source>
        <dbReference type="Pfam" id="PF22837"/>
    </source>
</evidence>
<organism evidence="9 10">
    <name type="scientific">Mycobacterium leprae (strain Br4923)</name>
    <dbReference type="NCBI Taxonomy" id="561304"/>
    <lineage>
        <taxon>Bacteria</taxon>
        <taxon>Bacillati</taxon>
        <taxon>Actinomycetota</taxon>
        <taxon>Actinomycetes</taxon>
        <taxon>Mycobacteriales</taxon>
        <taxon>Mycobacteriaceae</taxon>
        <taxon>Mycobacterium</taxon>
    </lineage>
</organism>
<dbReference type="SUPFAM" id="SSF53335">
    <property type="entry name" value="S-adenosyl-L-methionine-dependent methyltransferases"/>
    <property type="match status" value="1"/>
</dbReference>
<dbReference type="Pfam" id="PF07669">
    <property type="entry name" value="Eco57I"/>
    <property type="match status" value="1"/>
</dbReference>
<comment type="catalytic activity">
    <reaction evidence="6">
        <text>a 2'-deoxyadenosine in DNA + S-adenosyl-L-methionine = an N(6)-methyl-2'-deoxyadenosine in DNA + S-adenosyl-L-homocysteine + H(+)</text>
        <dbReference type="Rhea" id="RHEA:15197"/>
        <dbReference type="Rhea" id="RHEA-COMP:12418"/>
        <dbReference type="Rhea" id="RHEA-COMP:12419"/>
        <dbReference type="ChEBI" id="CHEBI:15378"/>
        <dbReference type="ChEBI" id="CHEBI:57856"/>
        <dbReference type="ChEBI" id="CHEBI:59789"/>
        <dbReference type="ChEBI" id="CHEBI:90615"/>
        <dbReference type="ChEBI" id="CHEBI:90616"/>
        <dbReference type="EC" id="2.1.1.72"/>
    </reaction>
</comment>
<evidence type="ECO:0000256" key="3">
    <source>
        <dbReference type="ARBA" id="ARBA00022603"/>
    </source>
</evidence>
<feature type="domain" description="Type II methyltransferase M.Eco57I C-terminal" evidence="8">
    <location>
        <begin position="259"/>
        <end position="511"/>
    </location>
</feature>
<dbReference type="Pfam" id="PF22837">
    <property type="entry name" value="M_Eco57I_C"/>
    <property type="match status" value="1"/>
</dbReference>
<feature type="domain" description="Type II methyltransferase M.TaqI-like" evidence="7">
    <location>
        <begin position="94"/>
        <end position="203"/>
    </location>
</feature>
<evidence type="ECO:0000256" key="4">
    <source>
        <dbReference type="ARBA" id="ARBA00022679"/>
    </source>
</evidence>
<dbReference type="InterPro" id="IPR050953">
    <property type="entry name" value="N4_N6_ade-DNA_methylase"/>
</dbReference>
<keyword evidence="4" id="KW-0808">Transferase</keyword>
<dbReference type="GO" id="GO:0009007">
    <property type="term" value="F:site-specific DNA-methyltransferase (adenine-specific) activity"/>
    <property type="evidence" value="ECO:0007669"/>
    <property type="project" value="UniProtKB-EC"/>
</dbReference>
<reference evidence="9 10" key="1">
    <citation type="journal article" date="2009" name="Nat. Genet.">
        <title>Comparative genomic and phylogeographic analysis of Mycobacterium leprae.</title>
        <authorList>
            <person name="Monot M."/>
            <person name="Honore N."/>
            <person name="Garnier T."/>
            <person name="Zidane N."/>
            <person name="Sherafi D."/>
            <person name="Paniz-Mondolfi A."/>
            <person name="Matsuoka M."/>
            <person name="Taylor G.M."/>
            <person name="Donoghue H.D."/>
            <person name="Bouwman A."/>
            <person name="Mays S."/>
            <person name="Watson C."/>
            <person name="Lockwood D."/>
            <person name="Khamispour A."/>
            <person name="Dowlati Y."/>
            <person name="Jianping S."/>
            <person name="Rea T.H."/>
            <person name="Vera-Cabrera L."/>
            <person name="Stefani M.M."/>
            <person name="Banu S."/>
            <person name="Macdonald M."/>
            <person name="Sapkota B.R."/>
            <person name="Spencer J.S."/>
            <person name="Thomas J."/>
            <person name="Harshman K."/>
            <person name="Singh P."/>
            <person name="Busso P."/>
            <person name="Gattiker A."/>
            <person name="Rougemont J."/>
            <person name="Brennan P.J."/>
            <person name="Cole S.T."/>
        </authorList>
    </citation>
    <scope>NUCLEOTIDE SEQUENCE [LARGE SCALE GENOMIC DNA]</scope>
    <source>
        <strain evidence="10">Br4923</strain>
    </source>
</reference>
<name>A0A0H3MYR5_MYCLB</name>
<dbReference type="PANTHER" id="PTHR33841:SF5">
    <property type="entry name" value="DNA METHYLASE (MODIFICATION METHYLASE) (METHYLTRANSFERASE)-RELATED"/>
    <property type="match status" value="1"/>
</dbReference>
<evidence type="ECO:0000256" key="6">
    <source>
        <dbReference type="ARBA" id="ARBA00047942"/>
    </source>
</evidence>
<evidence type="ECO:0000256" key="5">
    <source>
        <dbReference type="ARBA" id="ARBA00022691"/>
    </source>
</evidence>
<dbReference type="EC" id="2.1.1.72" evidence="2"/>
<dbReference type="Proteomes" id="UP000006900">
    <property type="component" value="Chromosome"/>
</dbReference>
<evidence type="ECO:0000256" key="1">
    <source>
        <dbReference type="ARBA" id="ARBA00006594"/>
    </source>
</evidence>